<reference evidence="12" key="1">
    <citation type="submission" date="2017-04" db="EMBL/GenBank/DDBJ databases">
        <title>Genome sequence of delphinid gammaherpesvirus 1 from an Atlantic bottlenose dolphin (Tursiops truncatus).</title>
        <authorList>
            <person name="Davison A.J."/>
            <person name="Subramaniam K."/>
            <person name="Kerr K."/>
            <person name="Jacob J.J."/>
            <person name="Landrau-Giovannetti N."/>
            <person name="Waltzek T.B."/>
        </authorList>
    </citation>
    <scope>NUCLEOTIDE SEQUENCE [LARGE SCALE GENOMIC DNA]</scope>
    <source>
        <strain evidence="12">Sarasota</strain>
    </source>
</reference>
<protein>
    <submittedName>
        <fullName evidence="12">Myristylated tegument protein</fullName>
    </submittedName>
</protein>
<dbReference type="GO" id="GO:0044423">
    <property type="term" value="C:virion component"/>
    <property type="evidence" value="ECO:0007669"/>
    <property type="project" value="UniProtKB-KW"/>
</dbReference>
<dbReference type="Proteomes" id="UP000214863">
    <property type="component" value="Segment"/>
</dbReference>
<evidence type="ECO:0000256" key="6">
    <source>
        <dbReference type="ARBA" id="ARBA00022844"/>
    </source>
</evidence>
<sequence>MGIIHSICKRRHNALKDILGLPIDIEEDFEKFEEFHLINNEVANETCQGDPPRESEDYSDDELDHENLLFKAEPSNLRKPHTRYKY</sequence>
<keyword evidence="3" id="KW-0920">Virion tegument</keyword>
<accession>A0A1Z1NE84</accession>
<evidence type="ECO:0000256" key="5">
    <source>
        <dbReference type="ARBA" id="ARBA00022812"/>
    </source>
</evidence>
<gene>
    <name evidence="12" type="primary">ORF38</name>
</gene>
<keyword evidence="2" id="KW-0597">Phosphoprotein</keyword>
<dbReference type="EMBL" id="KY965444">
    <property type="protein sequence ID" value="ARW78101.1"/>
    <property type="molecule type" value="Genomic_DNA"/>
</dbReference>
<dbReference type="KEGG" id="vg:33194251"/>
<dbReference type="Pfam" id="PF10813">
    <property type="entry name" value="Herpesvir_UL11"/>
    <property type="match status" value="1"/>
</dbReference>
<keyword evidence="1" id="KW-1032">Host cell membrane</keyword>
<dbReference type="GeneID" id="33194251"/>
<evidence type="ECO:0000256" key="3">
    <source>
        <dbReference type="ARBA" id="ARBA00022580"/>
    </source>
</evidence>
<evidence type="ECO:0000256" key="2">
    <source>
        <dbReference type="ARBA" id="ARBA00022553"/>
    </source>
</evidence>
<name>A0A1Z1NE84_9GAMA</name>
<evidence type="ECO:0000313" key="12">
    <source>
        <dbReference type="EMBL" id="ARW78101.1"/>
    </source>
</evidence>
<keyword evidence="9" id="KW-0564">Palmitate</keyword>
<evidence type="ECO:0000256" key="4">
    <source>
        <dbReference type="ARBA" id="ARBA00022707"/>
    </source>
</evidence>
<dbReference type="RefSeq" id="YP_009388539.1">
    <property type="nucleotide sequence ID" value="NC_035117.1"/>
</dbReference>
<evidence type="ECO:0000256" key="9">
    <source>
        <dbReference type="ARBA" id="ARBA00023139"/>
    </source>
</evidence>
<keyword evidence="8" id="KW-0472">Membrane</keyword>
<keyword evidence="5" id="KW-1040">Host Golgi apparatus</keyword>
<evidence type="ECO:0000256" key="10">
    <source>
        <dbReference type="ARBA" id="ARBA00023288"/>
    </source>
</evidence>
<evidence type="ECO:0000313" key="13">
    <source>
        <dbReference type="Proteomes" id="UP000214863"/>
    </source>
</evidence>
<evidence type="ECO:0000256" key="1">
    <source>
        <dbReference type="ARBA" id="ARBA00022511"/>
    </source>
</evidence>
<keyword evidence="13" id="KW-1185">Reference proteome</keyword>
<evidence type="ECO:0000256" key="11">
    <source>
        <dbReference type="SAM" id="MobiDB-lite"/>
    </source>
</evidence>
<keyword evidence="10" id="KW-0449">Lipoprotein</keyword>
<evidence type="ECO:0000256" key="7">
    <source>
        <dbReference type="ARBA" id="ARBA00022870"/>
    </source>
</evidence>
<keyword evidence="4" id="KW-0519">Myristate</keyword>
<keyword evidence="6" id="KW-0946">Virion</keyword>
<feature type="region of interest" description="Disordered" evidence="11">
    <location>
        <begin position="43"/>
        <end position="65"/>
    </location>
</feature>
<evidence type="ECO:0000256" key="8">
    <source>
        <dbReference type="ARBA" id="ARBA00023136"/>
    </source>
</evidence>
<organism evidence="12">
    <name type="scientific">Common bottlenose dolphin gammaherpesvirus 1 strain Sarasota</name>
    <dbReference type="NCBI Taxonomy" id="2022783"/>
    <lineage>
        <taxon>Viruses</taxon>
        <taxon>Duplodnaviria</taxon>
        <taxon>Heunggongvirae</taxon>
        <taxon>Peploviricota</taxon>
        <taxon>Herviviricetes</taxon>
        <taxon>Herpesvirales</taxon>
        <taxon>Orthoherpesviridae</taxon>
        <taxon>Gammaherpesvirinae</taxon>
        <taxon>Bossavirus</taxon>
        <taxon>Bossavirus delphinidgamma1</taxon>
        <taxon>Delphinid gammaherpesvirus 1</taxon>
    </lineage>
</organism>
<dbReference type="InterPro" id="IPR024360">
    <property type="entry name" value="Herpesvirus_CEP3"/>
</dbReference>
<keyword evidence="7" id="KW-1043">Host membrane</keyword>
<proteinExistence type="predicted"/>